<protein>
    <submittedName>
        <fullName evidence="3">CPBP family intramembrane glutamic endopeptidase</fullName>
        <ecNumber evidence="3">3.4.-.-</ecNumber>
    </submittedName>
</protein>
<dbReference type="PANTHER" id="PTHR39430">
    <property type="entry name" value="MEMBRANE-ASSOCIATED PROTEASE-RELATED"/>
    <property type="match status" value="1"/>
</dbReference>
<keyword evidence="3" id="KW-0378">Hydrolase</keyword>
<keyword evidence="1" id="KW-0812">Transmembrane</keyword>
<evidence type="ECO:0000259" key="2">
    <source>
        <dbReference type="Pfam" id="PF02517"/>
    </source>
</evidence>
<feature type="transmembrane region" description="Helical" evidence="1">
    <location>
        <begin position="221"/>
        <end position="238"/>
    </location>
</feature>
<evidence type="ECO:0000256" key="1">
    <source>
        <dbReference type="SAM" id="Phobius"/>
    </source>
</evidence>
<dbReference type="PANTHER" id="PTHR39430:SF1">
    <property type="entry name" value="PROTEASE"/>
    <property type="match status" value="1"/>
</dbReference>
<dbReference type="GO" id="GO:0080120">
    <property type="term" value="P:CAAX-box protein maturation"/>
    <property type="evidence" value="ECO:0007669"/>
    <property type="project" value="UniProtKB-ARBA"/>
</dbReference>
<comment type="caution">
    <text evidence="3">The sequence shown here is derived from an EMBL/GenBank/DDBJ whole genome shotgun (WGS) entry which is preliminary data.</text>
</comment>
<reference evidence="3 4" key="1">
    <citation type="journal article" date="2019" name="Int. J. Syst. Evol. Microbiol.">
        <title>The Global Catalogue of Microorganisms (GCM) 10K type strain sequencing project: providing services to taxonomists for standard genome sequencing and annotation.</title>
        <authorList>
            <consortium name="The Broad Institute Genomics Platform"/>
            <consortium name="The Broad Institute Genome Sequencing Center for Infectious Disease"/>
            <person name="Wu L."/>
            <person name="Ma J."/>
        </authorList>
    </citation>
    <scope>NUCLEOTIDE SEQUENCE [LARGE SCALE GENOMIC DNA]</scope>
    <source>
        <strain evidence="3 4">PSRA2</strain>
    </source>
</reference>
<name>A0ABD5UEA5_9EURY</name>
<gene>
    <name evidence="3" type="ORF">ACFQHK_14265</name>
</gene>
<dbReference type="AlphaFoldDB" id="A0ABD5UEA5"/>
<sequence length="309" mass="31861">MPSISLLRNPQEGRLRAPWRLLLQTLLLLVLATATLLVLSPLSTRASPLALNTLVMAVAVALSVAIAARVLDRRPLADLGLHIDRQWWLDCGFGLALGAGLQTLLFAGQVATGLVVVTDVARVTPALLGGVVGALAMFVAVGVYEEVLSRGYQLTNVAEGLRGYLGHRGAVAVAVLLTSVLFGALHAANPNATAVSVLGISLAGVWLALGYVLTGELAIPIGAHISWNFFLGVVYGLPVSGNRLDASFVEAREVGPDLFTGGSFGPEAGLLGIAAVAVGCVAIVGYVGARDGRVPLAAAVTVPELLTRE</sequence>
<dbReference type="EMBL" id="JBHSXM010000001">
    <property type="protein sequence ID" value="MFC6837656.1"/>
    <property type="molecule type" value="Genomic_DNA"/>
</dbReference>
<feature type="transmembrane region" description="Helical" evidence="1">
    <location>
        <begin position="165"/>
        <end position="188"/>
    </location>
</feature>
<keyword evidence="1" id="KW-1133">Transmembrane helix</keyword>
<accession>A0ABD5UEA5</accession>
<feature type="transmembrane region" description="Helical" evidence="1">
    <location>
        <begin position="21"/>
        <end position="43"/>
    </location>
</feature>
<dbReference type="InterPro" id="IPR003675">
    <property type="entry name" value="Rce1/LyrA-like_dom"/>
</dbReference>
<dbReference type="RefSeq" id="WP_304449320.1">
    <property type="nucleotide sequence ID" value="NZ_JARRAH010000001.1"/>
</dbReference>
<organism evidence="3 4">
    <name type="scientific">Halomarina ordinaria</name>
    <dbReference type="NCBI Taxonomy" id="3033939"/>
    <lineage>
        <taxon>Archaea</taxon>
        <taxon>Methanobacteriati</taxon>
        <taxon>Methanobacteriota</taxon>
        <taxon>Stenosarchaea group</taxon>
        <taxon>Halobacteria</taxon>
        <taxon>Halobacteriales</taxon>
        <taxon>Natronomonadaceae</taxon>
        <taxon>Halomarina</taxon>
    </lineage>
</organism>
<feature type="transmembrane region" description="Helical" evidence="1">
    <location>
        <begin position="268"/>
        <end position="289"/>
    </location>
</feature>
<feature type="transmembrane region" description="Helical" evidence="1">
    <location>
        <begin position="49"/>
        <end position="71"/>
    </location>
</feature>
<evidence type="ECO:0000313" key="3">
    <source>
        <dbReference type="EMBL" id="MFC6837656.1"/>
    </source>
</evidence>
<dbReference type="Proteomes" id="UP001596406">
    <property type="component" value="Unassembled WGS sequence"/>
</dbReference>
<feature type="transmembrane region" description="Helical" evidence="1">
    <location>
        <begin position="194"/>
        <end position="214"/>
    </location>
</feature>
<dbReference type="EC" id="3.4.-.-" evidence="3"/>
<dbReference type="Pfam" id="PF02517">
    <property type="entry name" value="Rce1-like"/>
    <property type="match status" value="1"/>
</dbReference>
<keyword evidence="4" id="KW-1185">Reference proteome</keyword>
<proteinExistence type="predicted"/>
<evidence type="ECO:0000313" key="4">
    <source>
        <dbReference type="Proteomes" id="UP001596406"/>
    </source>
</evidence>
<dbReference type="GO" id="GO:0004175">
    <property type="term" value="F:endopeptidase activity"/>
    <property type="evidence" value="ECO:0007669"/>
    <property type="project" value="UniProtKB-ARBA"/>
</dbReference>
<keyword evidence="1" id="KW-0472">Membrane</keyword>
<feature type="transmembrane region" description="Helical" evidence="1">
    <location>
        <begin position="123"/>
        <end position="144"/>
    </location>
</feature>
<feature type="transmembrane region" description="Helical" evidence="1">
    <location>
        <begin position="92"/>
        <end position="117"/>
    </location>
</feature>
<feature type="domain" description="CAAX prenyl protease 2/Lysostaphin resistance protein A-like" evidence="2">
    <location>
        <begin position="131"/>
        <end position="230"/>
    </location>
</feature>